<evidence type="ECO:0000313" key="5">
    <source>
        <dbReference type="Proteomes" id="UP001500630"/>
    </source>
</evidence>
<dbReference type="InterPro" id="IPR036513">
    <property type="entry name" value="STAS_dom_sf"/>
</dbReference>
<dbReference type="PROSITE" id="PS50801">
    <property type="entry name" value="STAS"/>
    <property type="match status" value="1"/>
</dbReference>
<dbReference type="EMBL" id="BAABDQ010000041">
    <property type="protein sequence ID" value="GAA3605447.1"/>
    <property type="molecule type" value="Genomic_DNA"/>
</dbReference>
<dbReference type="CDD" id="cd07043">
    <property type="entry name" value="STAS_anti-anti-sigma_factors"/>
    <property type="match status" value="1"/>
</dbReference>
<evidence type="ECO:0000313" key="4">
    <source>
        <dbReference type="EMBL" id="GAA3605447.1"/>
    </source>
</evidence>
<dbReference type="PANTHER" id="PTHR33495:SF2">
    <property type="entry name" value="ANTI-SIGMA FACTOR ANTAGONIST TM_1081-RELATED"/>
    <property type="match status" value="1"/>
</dbReference>
<dbReference type="InterPro" id="IPR002645">
    <property type="entry name" value="STAS_dom"/>
</dbReference>
<reference evidence="5" key="1">
    <citation type="journal article" date="2019" name="Int. J. Syst. Evol. Microbiol.">
        <title>The Global Catalogue of Microorganisms (GCM) 10K type strain sequencing project: providing services to taxonomists for standard genome sequencing and annotation.</title>
        <authorList>
            <consortium name="The Broad Institute Genomics Platform"/>
            <consortium name="The Broad Institute Genome Sequencing Center for Infectious Disease"/>
            <person name="Wu L."/>
            <person name="Ma J."/>
        </authorList>
    </citation>
    <scope>NUCLEOTIDE SEQUENCE [LARGE SCALE GENOMIC DNA]</scope>
    <source>
        <strain evidence="5">JCM 17326</strain>
    </source>
</reference>
<proteinExistence type="inferred from homology"/>
<comment type="caution">
    <text evidence="4">The sequence shown here is derived from an EMBL/GenBank/DDBJ whole genome shotgun (WGS) entry which is preliminary data.</text>
</comment>
<dbReference type="Gene3D" id="3.30.750.24">
    <property type="entry name" value="STAS domain"/>
    <property type="match status" value="1"/>
</dbReference>
<feature type="domain" description="STAS" evidence="3">
    <location>
        <begin position="4"/>
        <end position="106"/>
    </location>
</feature>
<protein>
    <recommendedName>
        <fullName evidence="2">Anti-sigma factor antagonist</fullName>
    </recommendedName>
</protein>
<dbReference type="NCBIfam" id="TIGR00377">
    <property type="entry name" value="ant_ant_sig"/>
    <property type="match status" value="1"/>
</dbReference>
<organism evidence="4 5">
    <name type="scientific">Nonomuraea rosea</name>
    <dbReference type="NCBI Taxonomy" id="638574"/>
    <lineage>
        <taxon>Bacteria</taxon>
        <taxon>Bacillati</taxon>
        <taxon>Actinomycetota</taxon>
        <taxon>Actinomycetes</taxon>
        <taxon>Streptosporangiales</taxon>
        <taxon>Streptosporangiaceae</taxon>
        <taxon>Nonomuraea</taxon>
    </lineage>
</organism>
<keyword evidence="5" id="KW-1185">Reference proteome</keyword>
<evidence type="ECO:0000256" key="1">
    <source>
        <dbReference type="ARBA" id="ARBA00009013"/>
    </source>
</evidence>
<evidence type="ECO:0000259" key="3">
    <source>
        <dbReference type="PROSITE" id="PS50801"/>
    </source>
</evidence>
<name>A0ABP6ZD22_9ACTN</name>
<dbReference type="Proteomes" id="UP001500630">
    <property type="component" value="Unassembled WGS sequence"/>
</dbReference>
<sequence length="106" mass="11245">MDALRLSTVRCDGTVTVTVAGELDIATTGHLRAHVAHALANGRWSRLVLDVSGVSFIGADGLGVMIALQRLAHSQHTALYLAGVTPNLLRLLKITHLEGHFRCAGP</sequence>
<dbReference type="SUPFAM" id="SSF52091">
    <property type="entry name" value="SpoIIaa-like"/>
    <property type="match status" value="1"/>
</dbReference>
<gene>
    <name evidence="4" type="ORF">GCM10022419_107830</name>
</gene>
<dbReference type="RefSeq" id="WP_345574421.1">
    <property type="nucleotide sequence ID" value="NZ_BAABDQ010000041.1"/>
</dbReference>
<accession>A0ABP6ZD22</accession>
<dbReference type="InterPro" id="IPR003658">
    <property type="entry name" value="Anti-sigma_ant"/>
</dbReference>
<evidence type="ECO:0000256" key="2">
    <source>
        <dbReference type="RuleBase" id="RU003749"/>
    </source>
</evidence>
<comment type="similarity">
    <text evidence="1 2">Belongs to the anti-sigma-factor antagonist family.</text>
</comment>
<dbReference type="PANTHER" id="PTHR33495">
    <property type="entry name" value="ANTI-SIGMA FACTOR ANTAGONIST TM_1081-RELATED-RELATED"/>
    <property type="match status" value="1"/>
</dbReference>
<dbReference type="Pfam" id="PF01740">
    <property type="entry name" value="STAS"/>
    <property type="match status" value="1"/>
</dbReference>